<dbReference type="Pfam" id="PF13413">
    <property type="entry name" value="HTH_25"/>
    <property type="match status" value="1"/>
</dbReference>
<dbReference type="GO" id="GO:0003677">
    <property type="term" value="F:DNA binding"/>
    <property type="evidence" value="ECO:0007669"/>
    <property type="project" value="InterPro"/>
</dbReference>
<feature type="compositionally biased region" description="Low complexity" evidence="1">
    <location>
        <begin position="114"/>
        <end position="125"/>
    </location>
</feature>
<dbReference type="OrthoDB" id="9797543at2"/>
<sequence length="266" mass="31696">MSIEIGMRLRQARERLGYSLAYVSRETNIELKYLIAIEKGQFEFLPNMIYARAYVKAYADLVGERVRFSSVTSQQTTRSRNVRSRPQSSPYQSTQQTSQQQQRYSDQLNRRQEQSQNQSYQSSRYDTQNIRPRSDLLDQEEYHRLITKQELSEIVSRTKRKNGFKQQVTGEEVEEHYDEEIEEDEVEDELEEEYEEDYEEEYEDEEEELEEEELEEEGLRRSRKKQPSRFAKIYNGILIFGGICLILAFCAFLYLKWTSVPGLPLH</sequence>
<evidence type="ECO:0000313" key="4">
    <source>
        <dbReference type="EMBL" id="SHE41650.1"/>
    </source>
</evidence>
<keyword evidence="2" id="KW-0812">Transmembrane</keyword>
<dbReference type="PANTHER" id="PTHR34475">
    <property type="match status" value="1"/>
</dbReference>
<keyword evidence="2" id="KW-0472">Membrane</keyword>
<dbReference type="CDD" id="cd00093">
    <property type="entry name" value="HTH_XRE"/>
    <property type="match status" value="1"/>
</dbReference>
<dbReference type="SUPFAM" id="SSF47413">
    <property type="entry name" value="lambda repressor-like DNA-binding domains"/>
    <property type="match status" value="1"/>
</dbReference>
<dbReference type="EMBL" id="FQVL01000001">
    <property type="protein sequence ID" value="SHE41650.1"/>
    <property type="molecule type" value="Genomic_DNA"/>
</dbReference>
<keyword evidence="2" id="KW-1133">Transmembrane helix</keyword>
<feature type="region of interest" description="Disordered" evidence="1">
    <location>
        <begin position="165"/>
        <end position="221"/>
    </location>
</feature>
<keyword evidence="5" id="KW-1185">Reference proteome</keyword>
<dbReference type="STRING" id="112248.SAMN05444392_101392"/>
<evidence type="ECO:0000313" key="5">
    <source>
        <dbReference type="Proteomes" id="UP000184476"/>
    </source>
</evidence>
<dbReference type="RefSeq" id="WP_073151119.1">
    <property type="nucleotide sequence ID" value="NZ_FQVL01000001.1"/>
</dbReference>
<accession>A0A1M4TB46</accession>
<dbReference type="InterPro" id="IPR010982">
    <property type="entry name" value="Lambda_DNA-bd_dom_sf"/>
</dbReference>
<name>A0A1M4TB46_9BACL</name>
<feature type="region of interest" description="Disordered" evidence="1">
    <location>
        <begin position="70"/>
        <end position="136"/>
    </location>
</feature>
<dbReference type="Gene3D" id="1.10.260.40">
    <property type="entry name" value="lambda repressor-like DNA-binding domains"/>
    <property type="match status" value="1"/>
</dbReference>
<dbReference type="InterPro" id="IPR050400">
    <property type="entry name" value="Bact_Cytoskel_RodZ"/>
</dbReference>
<dbReference type="Proteomes" id="UP000184476">
    <property type="component" value="Unassembled WGS sequence"/>
</dbReference>
<organism evidence="4 5">
    <name type="scientific">Seinonella peptonophila</name>
    <dbReference type="NCBI Taxonomy" id="112248"/>
    <lineage>
        <taxon>Bacteria</taxon>
        <taxon>Bacillati</taxon>
        <taxon>Bacillota</taxon>
        <taxon>Bacilli</taxon>
        <taxon>Bacillales</taxon>
        <taxon>Thermoactinomycetaceae</taxon>
        <taxon>Seinonella</taxon>
    </lineage>
</organism>
<feature type="transmembrane region" description="Helical" evidence="2">
    <location>
        <begin position="233"/>
        <end position="255"/>
    </location>
</feature>
<feature type="compositionally biased region" description="Acidic residues" evidence="1">
    <location>
        <begin position="171"/>
        <end position="216"/>
    </location>
</feature>
<proteinExistence type="predicted"/>
<dbReference type="SMART" id="SM00530">
    <property type="entry name" value="HTH_XRE"/>
    <property type="match status" value="1"/>
</dbReference>
<reference evidence="4 5" key="1">
    <citation type="submission" date="2016-11" db="EMBL/GenBank/DDBJ databases">
        <authorList>
            <person name="Jaros S."/>
            <person name="Januszkiewicz K."/>
            <person name="Wedrychowicz H."/>
        </authorList>
    </citation>
    <scope>NUCLEOTIDE SEQUENCE [LARGE SCALE GENOMIC DNA]</scope>
    <source>
        <strain evidence="4 5">DSM 44666</strain>
    </source>
</reference>
<evidence type="ECO:0000259" key="3">
    <source>
        <dbReference type="SMART" id="SM00530"/>
    </source>
</evidence>
<dbReference type="AlphaFoldDB" id="A0A1M4TB46"/>
<gene>
    <name evidence="4" type="ORF">SAMN05444392_101392</name>
</gene>
<protein>
    <submittedName>
        <fullName evidence="4">Helix-turn-helix domain-containing protein</fullName>
    </submittedName>
</protein>
<feature type="compositionally biased region" description="Low complexity" evidence="1">
    <location>
        <begin position="70"/>
        <end position="107"/>
    </location>
</feature>
<dbReference type="PANTHER" id="PTHR34475:SF1">
    <property type="entry name" value="CYTOSKELETON PROTEIN RODZ"/>
    <property type="match status" value="1"/>
</dbReference>
<evidence type="ECO:0000256" key="1">
    <source>
        <dbReference type="SAM" id="MobiDB-lite"/>
    </source>
</evidence>
<feature type="domain" description="HTH cro/C1-type" evidence="3">
    <location>
        <begin position="8"/>
        <end position="64"/>
    </location>
</feature>
<dbReference type="InterPro" id="IPR001387">
    <property type="entry name" value="Cro/C1-type_HTH"/>
</dbReference>
<evidence type="ECO:0000256" key="2">
    <source>
        <dbReference type="SAM" id="Phobius"/>
    </source>
</evidence>